<feature type="domain" description="HAMP" evidence="16">
    <location>
        <begin position="184"/>
        <end position="236"/>
    </location>
</feature>
<dbReference type="PRINTS" id="PR00344">
    <property type="entry name" value="BCTRLSENSOR"/>
</dbReference>
<dbReference type="CDD" id="cd00082">
    <property type="entry name" value="HisKA"/>
    <property type="match status" value="1"/>
</dbReference>
<dbReference type="PROSITE" id="PS50885">
    <property type="entry name" value="HAMP"/>
    <property type="match status" value="1"/>
</dbReference>
<keyword evidence="8" id="KW-0547">Nucleotide-binding</keyword>
<organism evidence="17">
    <name type="scientific">Sporolactobacillus sp. Y61</name>
    <dbReference type="NCBI Taxonomy" id="3160863"/>
    <lineage>
        <taxon>Bacteria</taxon>
        <taxon>Bacillati</taxon>
        <taxon>Bacillota</taxon>
        <taxon>Bacilli</taxon>
        <taxon>Bacillales</taxon>
        <taxon>Sporolactobacillaceae</taxon>
        <taxon>Sporolactobacillus</taxon>
    </lineage>
</organism>
<keyword evidence="11 14" id="KW-1133">Transmembrane helix</keyword>
<keyword evidence="12" id="KW-0902">Two-component regulatory system</keyword>
<keyword evidence="6" id="KW-0808">Transferase</keyword>
<evidence type="ECO:0000256" key="11">
    <source>
        <dbReference type="ARBA" id="ARBA00022989"/>
    </source>
</evidence>
<keyword evidence="10" id="KW-0067">ATP-binding</keyword>
<dbReference type="PANTHER" id="PTHR45528">
    <property type="entry name" value="SENSOR HISTIDINE KINASE CPXA"/>
    <property type="match status" value="1"/>
</dbReference>
<dbReference type="Gene3D" id="3.30.565.10">
    <property type="entry name" value="Histidine kinase-like ATPase, C-terminal domain"/>
    <property type="match status" value="1"/>
</dbReference>
<evidence type="ECO:0000256" key="9">
    <source>
        <dbReference type="ARBA" id="ARBA00022777"/>
    </source>
</evidence>
<dbReference type="SUPFAM" id="SSF55874">
    <property type="entry name" value="ATPase domain of HSP90 chaperone/DNA topoisomerase II/histidine kinase"/>
    <property type="match status" value="1"/>
</dbReference>
<evidence type="ECO:0000256" key="4">
    <source>
        <dbReference type="ARBA" id="ARBA00022475"/>
    </source>
</evidence>
<evidence type="ECO:0000256" key="2">
    <source>
        <dbReference type="ARBA" id="ARBA00004651"/>
    </source>
</evidence>
<dbReference type="SMART" id="SM00387">
    <property type="entry name" value="HATPase_c"/>
    <property type="match status" value="1"/>
</dbReference>
<evidence type="ECO:0000256" key="1">
    <source>
        <dbReference type="ARBA" id="ARBA00000085"/>
    </source>
</evidence>
<dbReference type="GO" id="GO:0000155">
    <property type="term" value="F:phosphorelay sensor kinase activity"/>
    <property type="evidence" value="ECO:0007669"/>
    <property type="project" value="InterPro"/>
</dbReference>
<evidence type="ECO:0000256" key="3">
    <source>
        <dbReference type="ARBA" id="ARBA00012438"/>
    </source>
</evidence>
<reference evidence="17" key="1">
    <citation type="submission" date="2024-06" db="EMBL/GenBank/DDBJ databases">
        <authorList>
            <person name="Fan A."/>
            <person name="Zhang F.Y."/>
            <person name="Zhang L."/>
        </authorList>
    </citation>
    <scope>NUCLEOTIDE SEQUENCE</scope>
    <source>
        <strain evidence="17">Y61</strain>
    </source>
</reference>
<dbReference type="GO" id="GO:0005886">
    <property type="term" value="C:plasma membrane"/>
    <property type="evidence" value="ECO:0007669"/>
    <property type="project" value="UniProtKB-SubCell"/>
</dbReference>
<dbReference type="InterPro" id="IPR036890">
    <property type="entry name" value="HATPase_C_sf"/>
</dbReference>
<dbReference type="EC" id="2.7.13.3" evidence="3"/>
<proteinExistence type="predicted"/>
<dbReference type="InterPro" id="IPR003661">
    <property type="entry name" value="HisK_dim/P_dom"/>
</dbReference>
<dbReference type="GO" id="GO:0005524">
    <property type="term" value="F:ATP binding"/>
    <property type="evidence" value="ECO:0007669"/>
    <property type="project" value="UniProtKB-KW"/>
</dbReference>
<dbReference type="InterPro" id="IPR003660">
    <property type="entry name" value="HAMP_dom"/>
</dbReference>
<evidence type="ECO:0000256" key="7">
    <source>
        <dbReference type="ARBA" id="ARBA00022692"/>
    </source>
</evidence>
<name>A0AAU8IEX4_9BACL</name>
<dbReference type="InterPro" id="IPR003594">
    <property type="entry name" value="HATPase_dom"/>
</dbReference>
<accession>A0AAU8IEX4</accession>
<feature type="transmembrane region" description="Helical" evidence="14">
    <location>
        <begin position="164"/>
        <end position="186"/>
    </location>
</feature>
<evidence type="ECO:0000256" key="12">
    <source>
        <dbReference type="ARBA" id="ARBA00023012"/>
    </source>
</evidence>
<dbReference type="Pfam" id="PF00512">
    <property type="entry name" value="HisKA"/>
    <property type="match status" value="1"/>
</dbReference>
<dbReference type="InterPro" id="IPR050398">
    <property type="entry name" value="HssS/ArlS-like"/>
</dbReference>
<dbReference type="Gene3D" id="6.10.340.10">
    <property type="match status" value="1"/>
</dbReference>
<evidence type="ECO:0000256" key="13">
    <source>
        <dbReference type="ARBA" id="ARBA00023136"/>
    </source>
</evidence>
<evidence type="ECO:0000256" key="5">
    <source>
        <dbReference type="ARBA" id="ARBA00022553"/>
    </source>
</evidence>
<keyword evidence="7 14" id="KW-0812">Transmembrane</keyword>
<dbReference type="PROSITE" id="PS50109">
    <property type="entry name" value="HIS_KIN"/>
    <property type="match status" value="1"/>
</dbReference>
<evidence type="ECO:0000259" key="15">
    <source>
        <dbReference type="PROSITE" id="PS50109"/>
    </source>
</evidence>
<dbReference type="InterPro" id="IPR004358">
    <property type="entry name" value="Sig_transdc_His_kin-like_C"/>
</dbReference>
<dbReference type="RefSeq" id="WP_353948185.1">
    <property type="nucleotide sequence ID" value="NZ_CP159510.1"/>
</dbReference>
<evidence type="ECO:0000313" key="17">
    <source>
        <dbReference type="EMBL" id="XCJ16809.1"/>
    </source>
</evidence>
<keyword evidence="5" id="KW-0597">Phosphoprotein</keyword>
<evidence type="ECO:0000256" key="8">
    <source>
        <dbReference type="ARBA" id="ARBA00022741"/>
    </source>
</evidence>
<evidence type="ECO:0000256" key="14">
    <source>
        <dbReference type="SAM" id="Phobius"/>
    </source>
</evidence>
<dbReference type="InterPro" id="IPR036097">
    <property type="entry name" value="HisK_dim/P_sf"/>
</dbReference>
<dbReference type="AlphaFoldDB" id="A0AAU8IEX4"/>
<protein>
    <recommendedName>
        <fullName evidence="3">histidine kinase</fullName>
        <ecNumber evidence="3">2.7.13.3</ecNumber>
    </recommendedName>
</protein>
<dbReference type="EMBL" id="CP159510">
    <property type="protein sequence ID" value="XCJ16809.1"/>
    <property type="molecule type" value="Genomic_DNA"/>
</dbReference>
<keyword evidence="9 17" id="KW-0418">Kinase</keyword>
<evidence type="ECO:0000259" key="16">
    <source>
        <dbReference type="PROSITE" id="PS50885"/>
    </source>
</evidence>
<comment type="subcellular location">
    <subcellularLocation>
        <location evidence="2">Cell membrane</location>
        <topology evidence="2">Multi-pass membrane protein</topology>
    </subcellularLocation>
</comment>
<sequence>MIRIRWTLTKRIWLSFALLILLIGVVTSIVYPFMIKSALREDSFDTIEYVQETLYQGRGNYGIGDSKTELDRQQAAKAVGNVIIDGSYDQLYGNLIRQPSVYKRIRRDLVSQNVNVKRYELEYQGATLYYVVRKVTDNLGHAYLVSYMWDTYPKELMHELWTRMIYIFIVVGIFSLFISFWLARYLKRPLDILGRRFEEISRLNWEKPFEWKGDEEFERLSSQFEKMRRNLIKYDKSQKVFLQQASHELKTPIMVVHSYAQSVKDKIYPRGNLDDSIDVIINEAEQMETKVKKLLDFTRFDSLSGQTIDYHLIRFGDLAVRIRERLGVQRPDITIDIEGEETVVWGDREQLQTVCENLVENALRYAKKRITMKAVGSGHETRISIENDGEHIPDNQLTSMFRPFEKGKKGQFGLGLAIVSRIVHSHGGSITARNLAEGVAFVITLPAPPDGVLPEEER</sequence>
<dbReference type="Pfam" id="PF02518">
    <property type="entry name" value="HATPase_c"/>
    <property type="match status" value="1"/>
</dbReference>
<evidence type="ECO:0000256" key="10">
    <source>
        <dbReference type="ARBA" id="ARBA00022840"/>
    </source>
</evidence>
<feature type="transmembrane region" description="Helical" evidence="14">
    <location>
        <begin position="12"/>
        <end position="34"/>
    </location>
</feature>
<keyword evidence="13 14" id="KW-0472">Membrane</keyword>
<dbReference type="Gene3D" id="1.10.287.130">
    <property type="match status" value="1"/>
</dbReference>
<feature type="domain" description="Histidine kinase" evidence="15">
    <location>
        <begin position="244"/>
        <end position="449"/>
    </location>
</feature>
<gene>
    <name evidence="17" type="ORF">ABNN70_14425</name>
</gene>
<comment type="catalytic activity">
    <reaction evidence="1">
        <text>ATP + protein L-histidine = ADP + protein N-phospho-L-histidine.</text>
        <dbReference type="EC" id="2.7.13.3"/>
    </reaction>
</comment>
<dbReference type="InterPro" id="IPR005467">
    <property type="entry name" value="His_kinase_dom"/>
</dbReference>
<dbReference type="PANTHER" id="PTHR45528:SF1">
    <property type="entry name" value="SENSOR HISTIDINE KINASE CPXA"/>
    <property type="match status" value="1"/>
</dbReference>
<dbReference type="CDD" id="cd00075">
    <property type="entry name" value="HATPase"/>
    <property type="match status" value="1"/>
</dbReference>
<keyword evidence="4" id="KW-1003">Cell membrane</keyword>
<evidence type="ECO:0000256" key="6">
    <source>
        <dbReference type="ARBA" id="ARBA00022679"/>
    </source>
</evidence>
<dbReference type="SUPFAM" id="SSF47384">
    <property type="entry name" value="Homodimeric domain of signal transducing histidine kinase"/>
    <property type="match status" value="1"/>
</dbReference>
<dbReference type="SMART" id="SM00388">
    <property type="entry name" value="HisKA"/>
    <property type="match status" value="1"/>
</dbReference>